<keyword evidence="1" id="KW-1133">Transmembrane helix</keyword>
<protein>
    <submittedName>
        <fullName evidence="2">Uncharacterized protein</fullName>
    </submittedName>
</protein>
<keyword evidence="1" id="KW-0472">Membrane</keyword>
<dbReference type="EMBL" id="MZ605293">
    <property type="protein sequence ID" value="QYW06591.1"/>
    <property type="molecule type" value="Genomic_DNA"/>
</dbReference>
<name>A0A975UUX9_9CAUD</name>
<keyword evidence="1" id="KW-0812">Transmembrane</keyword>
<reference evidence="2" key="1">
    <citation type="submission" date="2021-07" db="EMBL/GenBank/DDBJ databases">
        <title>Complete genome sequence and phylogenomic analysis of the two lytic bacteriophage isolated from terrestrial biotopes of Antarctica.</title>
        <authorList>
            <person name="Holovan V."/>
            <person name="Rabalski L."/>
            <person name="Zlatohurska M."/>
            <person name="Andriichuk O."/>
            <person name="Budzanivska I."/>
            <person name="Shevchenko O."/>
            <person name="Gupalo A."/>
        </authorList>
    </citation>
    <scope>NUCLEOTIDE SEQUENCE</scope>
</reference>
<evidence type="ECO:0000256" key="1">
    <source>
        <dbReference type="SAM" id="Phobius"/>
    </source>
</evidence>
<feature type="transmembrane region" description="Helical" evidence="1">
    <location>
        <begin position="33"/>
        <end position="54"/>
    </location>
</feature>
<proteinExistence type="predicted"/>
<evidence type="ECO:0000313" key="3">
    <source>
        <dbReference type="Proteomes" id="UP001058093"/>
    </source>
</evidence>
<evidence type="ECO:0000313" key="2">
    <source>
        <dbReference type="EMBL" id="QYW06591.1"/>
    </source>
</evidence>
<sequence>MKVGFFGLLGLIFIVLKLTGSITWSWWFVLMPLYGPFALLLAIGIIAGLIKVALK</sequence>
<organism evidence="2 3">
    <name type="scientific">Pseudomonas phage UAVern</name>
    <dbReference type="NCBI Taxonomy" id="2856997"/>
    <lineage>
        <taxon>Viruses</taxon>
        <taxon>Duplodnaviria</taxon>
        <taxon>Heunggongvirae</taxon>
        <taxon>Uroviricota</taxon>
        <taxon>Caudoviricetes</taxon>
        <taxon>Vandenendeviridae</taxon>
        <taxon>Gorskivirinae</taxon>
        <taxon>Uavernvirus</taxon>
        <taxon>Uavernvirus uavern</taxon>
    </lineage>
</organism>
<gene>
    <name evidence="2" type="ORF">uav_060</name>
</gene>
<keyword evidence="3" id="KW-1185">Reference proteome</keyword>
<dbReference type="Proteomes" id="UP001058093">
    <property type="component" value="Segment"/>
</dbReference>
<accession>A0A975UUX9</accession>
<feature type="transmembrane region" description="Helical" evidence="1">
    <location>
        <begin position="5"/>
        <end position="27"/>
    </location>
</feature>